<keyword evidence="2" id="KW-1185">Reference proteome</keyword>
<evidence type="ECO:0000313" key="2">
    <source>
        <dbReference type="Proteomes" id="UP001165541"/>
    </source>
</evidence>
<dbReference type="Proteomes" id="UP001165541">
    <property type="component" value="Unassembled WGS sequence"/>
</dbReference>
<comment type="caution">
    <text evidence="1">The sequence shown here is derived from an EMBL/GenBank/DDBJ whole genome shotgun (WGS) entry which is preliminary data.</text>
</comment>
<protein>
    <submittedName>
        <fullName evidence="1">Uncharacterized protein</fullName>
    </submittedName>
</protein>
<organism evidence="1 2">
    <name type="scientific">Caldimonas mangrovi</name>
    <dbReference type="NCBI Taxonomy" id="2944811"/>
    <lineage>
        <taxon>Bacteria</taxon>
        <taxon>Pseudomonadati</taxon>
        <taxon>Pseudomonadota</taxon>
        <taxon>Betaproteobacteria</taxon>
        <taxon>Burkholderiales</taxon>
        <taxon>Sphaerotilaceae</taxon>
        <taxon>Caldimonas</taxon>
    </lineage>
</organism>
<reference evidence="1" key="1">
    <citation type="submission" date="2022-05" db="EMBL/GenBank/DDBJ databases">
        <title>Schlegelella sp. nov., isolated from mangrove soil.</title>
        <authorList>
            <person name="Liu Y."/>
            <person name="Ge X."/>
            <person name="Liu W."/>
        </authorList>
    </citation>
    <scope>NUCLEOTIDE SEQUENCE</scope>
    <source>
        <strain evidence="1">S2-27</strain>
    </source>
</reference>
<proteinExistence type="predicted"/>
<accession>A0ABT0YS52</accession>
<dbReference type="EMBL" id="JAMKFE010000012">
    <property type="protein sequence ID" value="MCM5681566.1"/>
    <property type="molecule type" value="Genomic_DNA"/>
</dbReference>
<sequence length="282" mass="31083">MKWLAPRRWTLWLEPGHASLWPQSTGNEGRTRLDCSPDERGLETLLPPCLAQVREKGGRTLDIVLGSRLSPCLHLDLGPEALPESIKNDWMQQQFDKAWPCEGGWTLQADRATNQGRLAIYGLSRSLHQLLAREARAAQLSVRSMQPALAWVWRHRLPAALAIRRARFPETSLEPFWVVVQETDRIVAAACKQDRVEALAILPVVAGSSRHADLRGMLTRWEARLGLVPLPGAIWFSPDLEVTAVDEGEGSAVISAPLFASSVSKRPTGAAESLAANGLQET</sequence>
<evidence type="ECO:0000313" key="1">
    <source>
        <dbReference type="EMBL" id="MCM5681566.1"/>
    </source>
</evidence>
<dbReference type="RefSeq" id="WP_251780045.1">
    <property type="nucleotide sequence ID" value="NZ_JAMKFE010000012.1"/>
</dbReference>
<gene>
    <name evidence="1" type="ORF">M8A51_18735</name>
</gene>
<name>A0ABT0YS52_9BURK</name>